<evidence type="ECO:0000256" key="5">
    <source>
        <dbReference type="ARBA" id="ARBA00033107"/>
    </source>
</evidence>
<dbReference type="InParanoid" id="I2GVD3"/>
<organism evidence="7 8">
    <name type="scientific">Henningerozyma blattae (strain ATCC 34711 / CBS 6284 / DSM 70876 / NBRC 10599 / NRRL Y-10934 / UCD 77-7)</name>
    <name type="common">Yeast</name>
    <name type="synonym">Tetrapisispora blattae</name>
    <dbReference type="NCBI Taxonomy" id="1071380"/>
    <lineage>
        <taxon>Eukaryota</taxon>
        <taxon>Fungi</taxon>
        <taxon>Dikarya</taxon>
        <taxon>Ascomycota</taxon>
        <taxon>Saccharomycotina</taxon>
        <taxon>Saccharomycetes</taxon>
        <taxon>Saccharomycetales</taxon>
        <taxon>Saccharomycetaceae</taxon>
        <taxon>Henningerozyma</taxon>
    </lineage>
</organism>
<keyword evidence="8" id="KW-1185">Reference proteome</keyword>
<dbReference type="InterPro" id="IPR002661">
    <property type="entry name" value="Ribosome_recyc_fac"/>
</dbReference>
<comment type="function">
    <text evidence="4">Necessary for protein synthesis in mitochondria. Functions as a ribosome recycling factor in mitochondria.</text>
</comment>
<dbReference type="Pfam" id="PF01765">
    <property type="entry name" value="RRF"/>
    <property type="match status" value="1"/>
</dbReference>
<sequence>MYILNALEICTKPVFLNKPLTNVRFLTQGLPLYKKVKGNKHTKNSVQREDDITEIVEVSSYAKRAENQFAETLEACKKALNDAKQGNSNPKIFNKMKLQNGKIFTDVATISTKGANALLVTVFDPKDVNVIISSIFSAGLNLNPQKIPNNNQQLKIALPPITTESRQKKCKELKEIFELYKNSSKKESLTAIRLNILKEMKNIQPRTDEVKKALQDVEKIHKEYGTKLQDIYKTIEKNMME</sequence>
<dbReference type="FunCoup" id="I2GVD3">
    <property type="interactions" value="78"/>
</dbReference>
<dbReference type="KEGG" id="tbl:TBLA_0A02860"/>
<dbReference type="OMA" id="PNNDQQL"/>
<evidence type="ECO:0000256" key="4">
    <source>
        <dbReference type="ARBA" id="ARBA00024909"/>
    </source>
</evidence>
<dbReference type="GO" id="GO:0032543">
    <property type="term" value="P:mitochondrial translation"/>
    <property type="evidence" value="ECO:0007669"/>
    <property type="project" value="EnsemblFungi"/>
</dbReference>
<dbReference type="OrthoDB" id="407355at2759"/>
<evidence type="ECO:0000256" key="2">
    <source>
        <dbReference type="ARBA" id="ARBA00020581"/>
    </source>
</evidence>
<evidence type="ECO:0000256" key="1">
    <source>
        <dbReference type="ARBA" id="ARBA00005912"/>
    </source>
</evidence>
<dbReference type="PANTHER" id="PTHR20982">
    <property type="entry name" value="RIBOSOME RECYCLING FACTOR"/>
    <property type="match status" value="1"/>
</dbReference>
<dbReference type="InterPro" id="IPR023584">
    <property type="entry name" value="Ribosome_recyc_fac_dom"/>
</dbReference>
<dbReference type="RefSeq" id="XP_004177604.1">
    <property type="nucleotide sequence ID" value="XM_004177556.1"/>
</dbReference>
<evidence type="ECO:0000256" key="3">
    <source>
        <dbReference type="ARBA" id="ARBA00022917"/>
    </source>
</evidence>
<dbReference type="EMBL" id="HE806316">
    <property type="protein sequence ID" value="CCH58085.1"/>
    <property type="molecule type" value="Genomic_DNA"/>
</dbReference>
<dbReference type="Gene3D" id="1.10.132.20">
    <property type="entry name" value="Ribosome-recycling factor"/>
    <property type="match status" value="1"/>
</dbReference>
<evidence type="ECO:0000259" key="6">
    <source>
        <dbReference type="Pfam" id="PF01765"/>
    </source>
</evidence>
<dbReference type="GO" id="GO:0043023">
    <property type="term" value="F:ribosomal large subunit binding"/>
    <property type="evidence" value="ECO:0007669"/>
    <property type="project" value="TreeGrafter"/>
</dbReference>
<dbReference type="Proteomes" id="UP000002866">
    <property type="component" value="Chromosome 1"/>
</dbReference>
<dbReference type="HOGENOM" id="CLU_085410_0_0_1"/>
<comment type="similarity">
    <text evidence="1">Belongs to the RRF family.</text>
</comment>
<dbReference type="PANTHER" id="PTHR20982:SF3">
    <property type="entry name" value="MITOCHONDRIAL RIBOSOME RECYCLING FACTOR PSEUDO 1"/>
    <property type="match status" value="1"/>
</dbReference>
<dbReference type="SUPFAM" id="SSF55194">
    <property type="entry name" value="Ribosome recycling factor, RRF"/>
    <property type="match status" value="1"/>
</dbReference>
<accession>I2GVD3</accession>
<name>I2GVD3_HENB6</name>
<dbReference type="STRING" id="1071380.I2GVD3"/>
<dbReference type="GO" id="GO:0005739">
    <property type="term" value="C:mitochondrion"/>
    <property type="evidence" value="ECO:0007669"/>
    <property type="project" value="EnsemblFungi"/>
</dbReference>
<dbReference type="eggNOG" id="KOG4759">
    <property type="taxonomic scope" value="Eukaryota"/>
</dbReference>
<protein>
    <recommendedName>
        <fullName evidence="2">Ribosome-recycling factor, mitochondrial</fullName>
    </recommendedName>
    <alternativeName>
        <fullName evidence="5">Ribosome-releasing factor, mitochondrial</fullName>
    </alternativeName>
</protein>
<evidence type="ECO:0000313" key="8">
    <source>
        <dbReference type="Proteomes" id="UP000002866"/>
    </source>
</evidence>
<dbReference type="InterPro" id="IPR036191">
    <property type="entry name" value="RRF_sf"/>
</dbReference>
<evidence type="ECO:0000313" key="7">
    <source>
        <dbReference type="EMBL" id="CCH58085.1"/>
    </source>
</evidence>
<gene>
    <name evidence="7" type="primary">TBLA0A02860</name>
    <name evidence="7" type="ORF">TBLA_0A02860</name>
</gene>
<dbReference type="GeneID" id="14492917"/>
<feature type="domain" description="Ribosome recycling factor" evidence="6">
    <location>
        <begin position="77"/>
        <end position="240"/>
    </location>
</feature>
<dbReference type="AlphaFoldDB" id="I2GVD3"/>
<proteinExistence type="inferred from homology"/>
<dbReference type="Gene3D" id="3.30.1360.40">
    <property type="match status" value="1"/>
</dbReference>
<reference evidence="7 8" key="1">
    <citation type="journal article" date="2011" name="Proc. Natl. Acad. Sci. U.S.A.">
        <title>Evolutionary erosion of yeast sex chromosomes by mating-type switching accidents.</title>
        <authorList>
            <person name="Gordon J.L."/>
            <person name="Armisen D."/>
            <person name="Proux-Wera E."/>
            <person name="Oheigeartaigh S.S."/>
            <person name="Byrne K.P."/>
            <person name="Wolfe K.H."/>
        </authorList>
    </citation>
    <scope>NUCLEOTIDE SEQUENCE [LARGE SCALE GENOMIC DNA]</scope>
    <source>
        <strain evidence="8">ATCC 34711 / CBS 6284 / DSM 70876 / NBRC 10599 / NRRL Y-10934 / UCD 77-7</strain>
    </source>
</reference>
<keyword evidence="3" id="KW-0648">Protein biosynthesis</keyword>